<feature type="region of interest" description="Disordered" evidence="1">
    <location>
        <begin position="1"/>
        <end position="20"/>
    </location>
</feature>
<evidence type="ECO:0000256" key="1">
    <source>
        <dbReference type="SAM" id="MobiDB-lite"/>
    </source>
</evidence>
<sequence length="49" mass="5603">MSLTQTVGGNNNCWPSAPTHPNTKYLSVLRCEMKERPPKRDDLFDMLLP</sequence>
<dbReference type="AlphaFoldDB" id="A0A420IUW5"/>
<evidence type="ECO:0000313" key="2">
    <source>
        <dbReference type="EMBL" id="RKF78324.1"/>
    </source>
</evidence>
<accession>A0A420IUW5</accession>
<proteinExistence type="predicted"/>
<protein>
    <submittedName>
        <fullName evidence="2">Uncharacterized protein</fullName>
    </submittedName>
</protein>
<comment type="caution">
    <text evidence="2">The sequence shown here is derived from an EMBL/GenBank/DDBJ whole genome shotgun (WGS) entry which is preliminary data.</text>
</comment>
<gene>
    <name evidence="2" type="ORF">GcC1_056006</name>
</gene>
<name>A0A420IUW5_9PEZI</name>
<dbReference type="Proteomes" id="UP000285405">
    <property type="component" value="Unassembled WGS sequence"/>
</dbReference>
<organism evidence="2 3">
    <name type="scientific">Golovinomyces cichoracearum</name>
    <dbReference type="NCBI Taxonomy" id="62708"/>
    <lineage>
        <taxon>Eukaryota</taxon>
        <taxon>Fungi</taxon>
        <taxon>Dikarya</taxon>
        <taxon>Ascomycota</taxon>
        <taxon>Pezizomycotina</taxon>
        <taxon>Leotiomycetes</taxon>
        <taxon>Erysiphales</taxon>
        <taxon>Erysiphaceae</taxon>
        <taxon>Golovinomyces</taxon>
    </lineage>
</organism>
<reference evidence="2 3" key="1">
    <citation type="journal article" date="2018" name="BMC Genomics">
        <title>Comparative genome analyses reveal sequence features reflecting distinct modes of host-adaptation between dicot and monocot powdery mildew.</title>
        <authorList>
            <person name="Wu Y."/>
            <person name="Ma X."/>
            <person name="Pan Z."/>
            <person name="Kale S.D."/>
            <person name="Song Y."/>
            <person name="King H."/>
            <person name="Zhang Q."/>
            <person name="Presley C."/>
            <person name="Deng X."/>
            <person name="Wei C.I."/>
            <person name="Xiao S."/>
        </authorList>
    </citation>
    <scope>NUCLEOTIDE SEQUENCE [LARGE SCALE GENOMIC DNA]</scope>
    <source>
        <strain evidence="2">UCSC1</strain>
    </source>
</reference>
<evidence type="ECO:0000313" key="3">
    <source>
        <dbReference type="Proteomes" id="UP000285405"/>
    </source>
</evidence>
<dbReference type="EMBL" id="MCBR01005671">
    <property type="protein sequence ID" value="RKF78324.1"/>
    <property type="molecule type" value="Genomic_DNA"/>
</dbReference>